<evidence type="ECO:0000256" key="5">
    <source>
        <dbReference type="ARBA" id="ARBA00022840"/>
    </source>
</evidence>
<comment type="caution">
    <text evidence="14">The sequence shown here is derived from an EMBL/GenBank/DDBJ whole genome shotgun (WGS) entry which is preliminary data.</text>
</comment>
<evidence type="ECO:0000259" key="12">
    <source>
        <dbReference type="PROSITE" id="PS51198"/>
    </source>
</evidence>
<sequence>MELSLLKHLNPAQQLAVEETDGPVLILAGAGSGKTRVLTYKVAYLILHKKVSPQNILMVTFTNKAAGEMKSRISRLLGIGDGNSLSSLSANLPFSGTFHSFCAKLLRLEGTAIGFNPNFLIYDETDKKEAIKDILTSLNLDLKTNSPAVIGAMISGAKNELISAGEYLNLARGFFQQKVASIYLAYQKLLKENNALDFDDLIFTAIKLFNENKNISLKYQEIYKYILIDEYQDTNRAQYELGRILSHRWKNVCVVGDASQSIYAWRGADYKNIIKFKEDFPNCRIFNLEQNYRSTQNILDAAFAVISQNRSHPILKLWTKNNKGDSVTVCQARNEQDEAKFIIREILADQKNINFSDYAVLYRTNAQSRVIEEVFLHLGISYVLVGGVRFYERKEIKDLLAYLRLLSNPADRISQKRIEKLGKKKLQIFLAWREKFTERNLHSEKSTLEILDETLKITSYLERFNAKDSEDLNRLENIKELRSVAAEFKILWQFLENVSLVEREYLPETPTLGDENKKAVTLMTMHAAKGLEFKKVFMVGMEEGLFPHSRTLADPHELEEERRLCYVGITRAKEKLYLTYAAQRLYFGQRNSNDVSRFILEIPDYLRNLVLTADYPI</sequence>
<organism evidence="14 15">
    <name type="scientific">Candidatus Gottesmanbacteria bacterium RIFCSPHIGHO2_02_FULL_40_13</name>
    <dbReference type="NCBI Taxonomy" id="1798384"/>
    <lineage>
        <taxon>Bacteria</taxon>
        <taxon>Candidatus Gottesmaniibacteriota</taxon>
    </lineage>
</organism>
<dbReference type="InterPro" id="IPR000212">
    <property type="entry name" value="DNA_helicase_UvrD/REP"/>
</dbReference>
<evidence type="ECO:0000256" key="2">
    <source>
        <dbReference type="ARBA" id="ARBA00022741"/>
    </source>
</evidence>
<evidence type="ECO:0000256" key="6">
    <source>
        <dbReference type="ARBA" id="ARBA00023125"/>
    </source>
</evidence>
<dbReference type="InterPro" id="IPR027417">
    <property type="entry name" value="P-loop_NTPase"/>
</dbReference>
<dbReference type="EMBL" id="MFJN01000028">
    <property type="protein sequence ID" value="OGG21115.1"/>
    <property type="molecule type" value="Genomic_DNA"/>
</dbReference>
<comment type="catalytic activity">
    <reaction evidence="10">
        <text>ATP + H2O = ADP + phosphate + H(+)</text>
        <dbReference type="Rhea" id="RHEA:13065"/>
        <dbReference type="ChEBI" id="CHEBI:15377"/>
        <dbReference type="ChEBI" id="CHEBI:15378"/>
        <dbReference type="ChEBI" id="CHEBI:30616"/>
        <dbReference type="ChEBI" id="CHEBI:43474"/>
        <dbReference type="ChEBI" id="CHEBI:456216"/>
        <dbReference type="EC" id="5.6.2.4"/>
    </reaction>
</comment>
<proteinExistence type="inferred from homology"/>
<dbReference type="Proteomes" id="UP000177092">
    <property type="component" value="Unassembled WGS sequence"/>
</dbReference>
<keyword evidence="7" id="KW-0413">Isomerase</keyword>
<dbReference type="SUPFAM" id="SSF52540">
    <property type="entry name" value="P-loop containing nucleoside triphosphate hydrolases"/>
    <property type="match status" value="1"/>
</dbReference>
<dbReference type="CDD" id="cd18807">
    <property type="entry name" value="SF1_C_UvrD"/>
    <property type="match status" value="1"/>
</dbReference>
<dbReference type="Gene3D" id="3.40.50.300">
    <property type="entry name" value="P-loop containing nucleotide triphosphate hydrolases"/>
    <property type="match status" value="3"/>
</dbReference>
<dbReference type="GO" id="GO:0005829">
    <property type="term" value="C:cytosol"/>
    <property type="evidence" value="ECO:0007669"/>
    <property type="project" value="TreeGrafter"/>
</dbReference>
<evidence type="ECO:0000313" key="15">
    <source>
        <dbReference type="Proteomes" id="UP000177092"/>
    </source>
</evidence>
<dbReference type="CDD" id="cd17932">
    <property type="entry name" value="DEXQc_UvrD"/>
    <property type="match status" value="1"/>
</dbReference>
<name>A0A1F6A8U2_9BACT</name>
<dbReference type="PANTHER" id="PTHR11070:SF2">
    <property type="entry name" value="ATP-DEPENDENT DNA HELICASE SRS2"/>
    <property type="match status" value="1"/>
</dbReference>
<dbReference type="PANTHER" id="PTHR11070">
    <property type="entry name" value="UVRD / RECB / PCRA DNA HELICASE FAMILY MEMBER"/>
    <property type="match status" value="1"/>
</dbReference>
<evidence type="ECO:0000259" key="13">
    <source>
        <dbReference type="PROSITE" id="PS51217"/>
    </source>
</evidence>
<dbReference type="InterPro" id="IPR013986">
    <property type="entry name" value="DExx_box_DNA_helicase_dom_sf"/>
</dbReference>
<evidence type="ECO:0000256" key="7">
    <source>
        <dbReference type="ARBA" id="ARBA00023235"/>
    </source>
</evidence>
<keyword evidence="4 11" id="KW-0347">Helicase</keyword>
<keyword evidence="2 11" id="KW-0547">Nucleotide-binding</keyword>
<dbReference type="Pfam" id="PF13361">
    <property type="entry name" value="UvrD_C"/>
    <property type="match status" value="1"/>
</dbReference>
<keyword evidence="3 11" id="KW-0378">Hydrolase</keyword>
<dbReference type="GO" id="GO:0033202">
    <property type="term" value="C:DNA helicase complex"/>
    <property type="evidence" value="ECO:0007669"/>
    <property type="project" value="TreeGrafter"/>
</dbReference>
<comment type="catalytic activity">
    <reaction evidence="8">
        <text>Couples ATP hydrolysis with the unwinding of duplex DNA by translocating in the 3'-5' direction.</text>
        <dbReference type="EC" id="5.6.2.4"/>
    </reaction>
</comment>
<evidence type="ECO:0000256" key="8">
    <source>
        <dbReference type="ARBA" id="ARBA00034617"/>
    </source>
</evidence>
<evidence type="ECO:0000313" key="14">
    <source>
        <dbReference type="EMBL" id="OGG21115.1"/>
    </source>
</evidence>
<protein>
    <recommendedName>
        <fullName evidence="9">DNA 3'-5' helicase</fullName>
        <ecNumber evidence="9">5.6.2.4</ecNumber>
    </recommendedName>
</protein>
<evidence type="ECO:0000256" key="3">
    <source>
        <dbReference type="ARBA" id="ARBA00022801"/>
    </source>
</evidence>
<feature type="binding site" evidence="11">
    <location>
        <begin position="28"/>
        <end position="35"/>
    </location>
    <ligand>
        <name>ATP</name>
        <dbReference type="ChEBI" id="CHEBI:30616"/>
    </ligand>
</feature>
<accession>A0A1F6A8U2</accession>
<comment type="similarity">
    <text evidence="1">Belongs to the helicase family. UvrD subfamily.</text>
</comment>
<dbReference type="PROSITE" id="PS51198">
    <property type="entry name" value="UVRD_HELICASE_ATP_BIND"/>
    <property type="match status" value="1"/>
</dbReference>
<dbReference type="InterPro" id="IPR014017">
    <property type="entry name" value="DNA_helicase_UvrD-like_C"/>
</dbReference>
<dbReference type="GO" id="GO:0043138">
    <property type="term" value="F:3'-5' DNA helicase activity"/>
    <property type="evidence" value="ECO:0007669"/>
    <property type="project" value="UniProtKB-EC"/>
</dbReference>
<evidence type="ECO:0000256" key="4">
    <source>
        <dbReference type="ARBA" id="ARBA00022806"/>
    </source>
</evidence>
<evidence type="ECO:0000256" key="1">
    <source>
        <dbReference type="ARBA" id="ARBA00009922"/>
    </source>
</evidence>
<evidence type="ECO:0000256" key="11">
    <source>
        <dbReference type="PROSITE-ProRule" id="PRU00560"/>
    </source>
</evidence>
<feature type="domain" description="UvrD-like helicase C-terminal" evidence="13">
    <location>
        <begin position="296"/>
        <end position="530"/>
    </location>
</feature>
<dbReference type="STRING" id="1798384.A3D03_05710"/>
<dbReference type="GO" id="GO:0005524">
    <property type="term" value="F:ATP binding"/>
    <property type="evidence" value="ECO:0007669"/>
    <property type="project" value="UniProtKB-UniRule"/>
</dbReference>
<evidence type="ECO:0000256" key="10">
    <source>
        <dbReference type="ARBA" id="ARBA00048988"/>
    </source>
</evidence>
<keyword evidence="5 11" id="KW-0067">ATP-binding</keyword>
<dbReference type="GO" id="GO:0000725">
    <property type="term" value="P:recombinational repair"/>
    <property type="evidence" value="ECO:0007669"/>
    <property type="project" value="TreeGrafter"/>
</dbReference>
<evidence type="ECO:0000256" key="9">
    <source>
        <dbReference type="ARBA" id="ARBA00034808"/>
    </source>
</evidence>
<reference evidence="14 15" key="1">
    <citation type="journal article" date="2016" name="Nat. Commun.">
        <title>Thousands of microbial genomes shed light on interconnected biogeochemical processes in an aquifer system.</title>
        <authorList>
            <person name="Anantharaman K."/>
            <person name="Brown C.T."/>
            <person name="Hug L.A."/>
            <person name="Sharon I."/>
            <person name="Castelle C.J."/>
            <person name="Probst A.J."/>
            <person name="Thomas B.C."/>
            <person name="Singh A."/>
            <person name="Wilkins M.J."/>
            <person name="Karaoz U."/>
            <person name="Brodie E.L."/>
            <person name="Williams K.H."/>
            <person name="Hubbard S.S."/>
            <person name="Banfield J.F."/>
        </authorList>
    </citation>
    <scope>NUCLEOTIDE SEQUENCE [LARGE SCALE GENOMIC DNA]</scope>
</reference>
<gene>
    <name evidence="14" type="ORF">A3D03_05710</name>
</gene>
<dbReference type="AlphaFoldDB" id="A0A1F6A8U2"/>
<dbReference type="Pfam" id="PF00580">
    <property type="entry name" value="UvrD-helicase"/>
    <property type="match status" value="1"/>
</dbReference>
<dbReference type="GO" id="GO:0016887">
    <property type="term" value="F:ATP hydrolysis activity"/>
    <property type="evidence" value="ECO:0007669"/>
    <property type="project" value="RHEA"/>
</dbReference>
<dbReference type="InterPro" id="IPR014016">
    <property type="entry name" value="UvrD-like_ATP-bd"/>
</dbReference>
<dbReference type="Gene3D" id="1.10.486.10">
    <property type="entry name" value="PCRA, domain 4"/>
    <property type="match status" value="2"/>
</dbReference>
<dbReference type="GO" id="GO:0003677">
    <property type="term" value="F:DNA binding"/>
    <property type="evidence" value="ECO:0007669"/>
    <property type="project" value="UniProtKB-KW"/>
</dbReference>
<keyword evidence="6" id="KW-0238">DNA-binding</keyword>
<feature type="domain" description="UvrD-like helicase ATP-binding" evidence="12">
    <location>
        <begin position="7"/>
        <end position="295"/>
    </location>
</feature>
<dbReference type="Gene3D" id="1.10.10.160">
    <property type="match status" value="1"/>
</dbReference>
<dbReference type="EC" id="5.6.2.4" evidence="9"/>
<dbReference type="PROSITE" id="PS51217">
    <property type="entry name" value="UVRD_HELICASE_CTER"/>
    <property type="match status" value="1"/>
</dbReference>